<reference evidence="2" key="1">
    <citation type="submission" date="2022-11" db="EMBL/GenBank/DDBJ databases">
        <title>Hoeflea poritis sp. nov., isolated from scleractinian coral Porites lutea.</title>
        <authorList>
            <person name="Zhang G."/>
            <person name="Wei Q."/>
            <person name="Cai L."/>
        </authorList>
    </citation>
    <scope>NUCLEOTIDE SEQUENCE</scope>
    <source>
        <strain evidence="2">E7-10</strain>
    </source>
</reference>
<organism evidence="2 3">
    <name type="scientific">Hoeflea poritis</name>
    <dbReference type="NCBI Taxonomy" id="2993659"/>
    <lineage>
        <taxon>Bacteria</taxon>
        <taxon>Pseudomonadati</taxon>
        <taxon>Pseudomonadota</taxon>
        <taxon>Alphaproteobacteria</taxon>
        <taxon>Hyphomicrobiales</taxon>
        <taxon>Rhizobiaceae</taxon>
        <taxon>Hoeflea</taxon>
    </lineage>
</organism>
<proteinExistence type="predicted"/>
<name>A0ABT4VH16_9HYPH</name>
<keyword evidence="3" id="KW-1185">Reference proteome</keyword>
<evidence type="ECO:0000256" key="1">
    <source>
        <dbReference type="SAM" id="MobiDB-lite"/>
    </source>
</evidence>
<sequence>MSDDTVFKFKDGKLYGVKGSIEIQEDNFDHRSDNIPPLASTIIHGAVGDDQNYDHVKMLFEGPGKELTFGNFDPDKNIGKVQGQSNSLGSQRQPSLQLDRTVHRLLSGDLSALDPENGPFSPNLLRMLMGGRVPRVKGATRLEDIAKPPANRFGR</sequence>
<feature type="region of interest" description="Disordered" evidence="1">
    <location>
        <begin position="77"/>
        <end position="96"/>
    </location>
</feature>
<protein>
    <submittedName>
        <fullName evidence="2">Uncharacterized protein</fullName>
    </submittedName>
</protein>
<gene>
    <name evidence="2" type="ORF">OOZ53_01430</name>
</gene>
<dbReference type="Proteomes" id="UP001148313">
    <property type="component" value="Unassembled WGS sequence"/>
</dbReference>
<feature type="compositionally biased region" description="Polar residues" evidence="1">
    <location>
        <begin position="82"/>
        <end position="96"/>
    </location>
</feature>
<evidence type="ECO:0000313" key="3">
    <source>
        <dbReference type="Proteomes" id="UP001148313"/>
    </source>
</evidence>
<accession>A0ABT4VH16</accession>
<dbReference type="EMBL" id="JAPJZH010000001">
    <property type="protein sequence ID" value="MDA4843986.1"/>
    <property type="molecule type" value="Genomic_DNA"/>
</dbReference>
<evidence type="ECO:0000313" key="2">
    <source>
        <dbReference type="EMBL" id="MDA4843986.1"/>
    </source>
</evidence>
<comment type="caution">
    <text evidence="2">The sequence shown here is derived from an EMBL/GenBank/DDBJ whole genome shotgun (WGS) entry which is preliminary data.</text>
</comment>